<dbReference type="PIRSF" id="PIRSF006118">
    <property type="entry name" value="KDO8-P_Ptase"/>
    <property type="match status" value="1"/>
</dbReference>
<evidence type="ECO:0008006" key="8">
    <source>
        <dbReference type="Google" id="ProtNLM"/>
    </source>
</evidence>
<dbReference type="InterPro" id="IPR010023">
    <property type="entry name" value="KdsC_fam"/>
</dbReference>
<sequence>MNKQEVVTRAARIRLVAMDVDGVLTDGGVFYSEEGEALKRFHMRDGMGIVKLHEAGLLTAIVTTESTAFGTRRAEKLHIAEVHTGITKKLDVLKDMCQRHQLSLTEVCFIGDDINDLEALKAVGFACSVADGSESPRLASHYVTTAKGGQGAVREVCDLILRAKADNPG</sequence>
<dbReference type="SUPFAM" id="SSF56784">
    <property type="entry name" value="HAD-like"/>
    <property type="match status" value="1"/>
</dbReference>
<keyword evidence="6" id="KW-0460">Magnesium</keyword>
<organism evidence="7">
    <name type="scientific">marine metagenome</name>
    <dbReference type="NCBI Taxonomy" id="408172"/>
    <lineage>
        <taxon>unclassified sequences</taxon>
        <taxon>metagenomes</taxon>
        <taxon>ecological metagenomes</taxon>
    </lineage>
</organism>
<reference evidence="7" key="1">
    <citation type="submission" date="2018-05" db="EMBL/GenBank/DDBJ databases">
        <authorList>
            <person name="Lanie J.A."/>
            <person name="Ng W.-L."/>
            <person name="Kazmierczak K.M."/>
            <person name="Andrzejewski T.M."/>
            <person name="Davidsen T.M."/>
            <person name="Wayne K.J."/>
            <person name="Tettelin H."/>
            <person name="Glass J.I."/>
            <person name="Rusch D."/>
            <person name="Podicherti R."/>
            <person name="Tsui H.-C.T."/>
            <person name="Winkler M.E."/>
        </authorList>
    </citation>
    <scope>NUCLEOTIDE SEQUENCE</scope>
</reference>
<proteinExistence type="inferred from homology"/>
<dbReference type="NCBIfam" id="TIGR01662">
    <property type="entry name" value="HAD-SF-IIIA"/>
    <property type="match status" value="1"/>
</dbReference>
<dbReference type="Gene3D" id="3.40.50.1000">
    <property type="entry name" value="HAD superfamily/HAD-like"/>
    <property type="match status" value="1"/>
</dbReference>
<dbReference type="FunFam" id="3.40.50.1000:FF:000029">
    <property type="entry name" value="3-deoxy-D-manno-octulosonate 8-phosphate phosphatase KdsC"/>
    <property type="match status" value="1"/>
</dbReference>
<comment type="cofactor">
    <cofactor evidence="1">
        <name>Mg(2+)</name>
        <dbReference type="ChEBI" id="CHEBI:18420"/>
    </cofactor>
</comment>
<dbReference type="CDD" id="cd01630">
    <property type="entry name" value="HAD_KDO-like"/>
    <property type="match status" value="1"/>
</dbReference>
<dbReference type="GO" id="GO:0008781">
    <property type="term" value="F:N-acylneuraminate cytidylyltransferase activity"/>
    <property type="evidence" value="ECO:0007669"/>
    <property type="project" value="TreeGrafter"/>
</dbReference>
<dbReference type="SFLD" id="SFLDG01136">
    <property type="entry name" value="C1.6:_Phosphoserine_Phosphatas"/>
    <property type="match status" value="1"/>
</dbReference>
<dbReference type="EMBL" id="UINC01017516">
    <property type="protein sequence ID" value="SVA72696.1"/>
    <property type="molecule type" value="Genomic_DNA"/>
</dbReference>
<dbReference type="SFLD" id="SFLDS00003">
    <property type="entry name" value="Haloacid_Dehalogenase"/>
    <property type="match status" value="1"/>
</dbReference>
<evidence type="ECO:0000256" key="5">
    <source>
        <dbReference type="ARBA" id="ARBA00022801"/>
    </source>
</evidence>
<dbReference type="InterPro" id="IPR023214">
    <property type="entry name" value="HAD_sf"/>
</dbReference>
<evidence type="ECO:0000256" key="6">
    <source>
        <dbReference type="ARBA" id="ARBA00022842"/>
    </source>
</evidence>
<dbReference type="PANTHER" id="PTHR21485:SF3">
    <property type="entry name" value="N-ACYLNEURAMINATE CYTIDYLYLTRANSFERASE"/>
    <property type="match status" value="1"/>
</dbReference>
<dbReference type="InterPro" id="IPR036412">
    <property type="entry name" value="HAD-like_sf"/>
</dbReference>
<dbReference type="PANTHER" id="PTHR21485">
    <property type="entry name" value="HAD SUPERFAMILY MEMBERS CMAS AND KDSC"/>
    <property type="match status" value="1"/>
</dbReference>
<dbReference type="Pfam" id="PF08282">
    <property type="entry name" value="Hydrolase_3"/>
    <property type="match status" value="1"/>
</dbReference>
<name>A0A381Y6H5_9ZZZZ</name>
<comment type="similarity">
    <text evidence="2">Belongs to the KdsC family.</text>
</comment>
<gene>
    <name evidence="7" type="ORF">METZ01_LOCUS125550</name>
</gene>
<dbReference type="SFLD" id="SFLDG01138">
    <property type="entry name" value="C1.6.2:_Deoxy-d-mannose-octulo"/>
    <property type="match status" value="1"/>
</dbReference>
<evidence type="ECO:0000256" key="1">
    <source>
        <dbReference type="ARBA" id="ARBA00001946"/>
    </source>
</evidence>
<dbReference type="AlphaFoldDB" id="A0A381Y6H5"/>
<evidence type="ECO:0000256" key="2">
    <source>
        <dbReference type="ARBA" id="ARBA00005893"/>
    </source>
</evidence>
<dbReference type="InterPro" id="IPR006549">
    <property type="entry name" value="HAD-SF_hydro_IIIA"/>
</dbReference>
<dbReference type="NCBIfam" id="TIGR01670">
    <property type="entry name" value="KdsC-phosphatas"/>
    <property type="match status" value="1"/>
</dbReference>
<keyword evidence="4" id="KW-0479">Metal-binding</keyword>
<accession>A0A381Y6H5</accession>
<dbReference type="GO" id="GO:0016788">
    <property type="term" value="F:hydrolase activity, acting on ester bonds"/>
    <property type="evidence" value="ECO:0007669"/>
    <property type="project" value="InterPro"/>
</dbReference>
<evidence type="ECO:0000313" key="7">
    <source>
        <dbReference type="EMBL" id="SVA72696.1"/>
    </source>
</evidence>
<evidence type="ECO:0000256" key="4">
    <source>
        <dbReference type="ARBA" id="ARBA00022723"/>
    </source>
</evidence>
<dbReference type="GO" id="GO:0046872">
    <property type="term" value="F:metal ion binding"/>
    <property type="evidence" value="ECO:0007669"/>
    <property type="project" value="UniProtKB-KW"/>
</dbReference>
<dbReference type="InterPro" id="IPR050793">
    <property type="entry name" value="CMP-NeuNAc_synthase"/>
</dbReference>
<evidence type="ECO:0000256" key="3">
    <source>
        <dbReference type="ARBA" id="ARBA00011881"/>
    </source>
</evidence>
<comment type="subunit">
    <text evidence="3">Homotetramer.</text>
</comment>
<keyword evidence="5" id="KW-0378">Hydrolase</keyword>
<protein>
    <recommendedName>
        <fullName evidence="8">3-deoxy-D-manno-octulosonate 8-phosphate phosphatase KdsC</fullName>
    </recommendedName>
</protein>